<keyword evidence="2" id="KW-0238">DNA-binding</keyword>
<dbReference type="Gene3D" id="3.40.50.2300">
    <property type="match status" value="2"/>
</dbReference>
<dbReference type="PANTHER" id="PTHR30146:SF152">
    <property type="entry name" value="TRANSCRIPTIONAL REGULATORY PROTEIN"/>
    <property type="match status" value="1"/>
</dbReference>
<evidence type="ECO:0000256" key="2">
    <source>
        <dbReference type="ARBA" id="ARBA00023125"/>
    </source>
</evidence>
<dbReference type="InterPro" id="IPR010982">
    <property type="entry name" value="Lambda_DNA-bd_dom_sf"/>
</dbReference>
<dbReference type="EMBL" id="WUMK01000003">
    <property type="protein sequence ID" value="MXN45645.1"/>
    <property type="molecule type" value="Genomic_DNA"/>
</dbReference>
<sequence>MRRPTIRDLAEAAGVSIATTNRVLSGADNVSGGTREKVQAAATTIGFYGLGAIQARNAAARPKYRFGVLLLQPHRPFYRLVARALMDAAAQATSADIDLRIEHLEDLSPQNTADRALALAKECDAICITTAVHPVVTQALADIQTKGIPVFALISQLAATGQIHYIGLDNWKVGRTAAWAFDHICKVPGKIGILMGNPRYRNQEMNETGFRSYFREHARDFVLLEPLSTFESSAVAQEMTERLLHDHADLAGLYVAGGGISGALAALRASDRAGKLIVVGYELMDNVRAALLDGTITLSIAHPLTQLASETISGMTRAMASNGENVSHTRIVPFDIYTRENL</sequence>
<evidence type="ECO:0000256" key="1">
    <source>
        <dbReference type="ARBA" id="ARBA00023015"/>
    </source>
</evidence>
<dbReference type="PROSITE" id="PS50932">
    <property type="entry name" value="HTH_LACI_2"/>
    <property type="match status" value="1"/>
</dbReference>
<comment type="caution">
    <text evidence="5">The sequence shown here is derived from an EMBL/GenBank/DDBJ whole genome shotgun (WGS) entry which is preliminary data.</text>
</comment>
<dbReference type="InterPro" id="IPR025997">
    <property type="entry name" value="SBP_2_dom"/>
</dbReference>
<dbReference type="SUPFAM" id="SSF47413">
    <property type="entry name" value="lambda repressor-like DNA-binding domains"/>
    <property type="match status" value="1"/>
</dbReference>
<evidence type="ECO:0000313" key="5">
    <source>
        <dbReference type="EMBL" id="MXN45645.1"/>
    </source>
</evidence>
<keyword evidence="6" id="KW-1185">Reference proteome</keyword>
<proteinExistence type="predicted"/>
<dbReference type="SUPFAM" id="SSF53822">
    <property type="entry name" value="Periplasmic binding protein-like I"/>
    <property type="match status" value="1"/>
</dbReference>
<dbReference type="SMART" id="SM00354">
    <property type="entry name" value="HTH_LACI"/>
    <property type="match status" value="1"/>
</dbReference>
<dbReference type="CDD" id="cd06307">
    <property type="entry name" value="PBP1_sugar_binding"/>
    <property type="match status" value="1"/>
</dbReference>
<dbReference type="AlphaFoldDB" id="A0A6N8S970"/>
<dbReference type="RefSeq" id="WP_160859098.1">
    <property type="nucleotide sequence ID" value="NZ_WUMK01000003.1"/>
</dbReference>
<reference evidence="5 6" key="1">
    <citation type="submission" date="2019-12" db="EMBL/GenBank/DDBJ databases">
        <title>Shinella kummerowiae sp. nov., a symbiotic bacterium isolated from root nodules of the herbal legume Kummerowia stipulacea.</title>
        <authorList>
            <person name="Gao J."/>
        </authorList>
    </citation>
    <scope>NUCLEOTIDE SEQUENCE [LARGE SCALE GENOMIC DNA]</scope>
    <source>
        <strain evidence="5 6">CCBAU 25048</strain>
    </source>
</reference>
<evidence type="ECO:0000259" key="4">
    <source>
        <dbReference type="PROSITE" id="PS50932"/>
    </source>
</evidence>
<dbReference type="PANTHER" id="PTHR30146">
    <property type="entry name" value="LACI-RELATED TRANSCRIPTIONAL REPRESSOR"/>
    <property type="match status" value="1"/>
</dbReference>
<dbReference type="Pfam" id="PF13407">
    <property type="entry name" value="Peripla_BP_4"/>
    <property type="match status" value="1"/>
</dbReference>
<accession>A0A6N8S970</accession>
<dbReference type="GO" id="GO:0003700">
    <property type="term" value="F:DNA-binding transcription factor activity"/>
    <property type="evidence" value="ECO:0007669"/>
    <property type="project" value="TreeGrafter"/>
</dbReference>
<evidence type="ECO:0000256" key="3">
    <source>
        <dbReference type="ARBA" id="ARBA00023163"/>
    </source>
</evidence>
<dbReference type="Gene3D" id="1.10.260.40">
    <property type="entry name" value="lambda repressor-like DNA-binding domains"/>
    <property type="match status" value="1"/>
</dbReference>
<protein>
    <submittedName>
        <fullName evidence="5">Substrate-binding domain-containing protein</fullName>
    </submittedName>
</protein>
<dbReference type="InterPro" id="IPR028082">
    <property type="entry name" value="Peripla_BP_I"/>
</dbReference>
<feature type="domain" description="HTH lacI-type" evidence="4">
    <location>
        <begin position="4"/>
        <end position="65"/>
    </location>
</feature>
<dbReference type="InterPro" id="IPR000843">
    <property type="entry name" value="HTH_LacI"/>
</dbReference>
<dbReference type="CDD" id="cd01392">
    <property type="entry name" value="HTH_LacI"/>
    <property type="match status" value="1"/>
</dbReference>
<keyword evidence="3" id="KW-0804">Transcription</keyword>
<name>A0A6N8S970_9HYPH</name>
<dbReference type="Pfam" id="PF00356">
    <property type="entry name" value="LacI"/>
    <property type="match status" value="1"/>
</dbReference>
<evidence type="ECO:0000313" key="6">
    <source>
        <dbReference type="Proteomes" id="UP000435802"/>
    </source>
</evidence>
<dbReference type="OrthoDB" id="9805774at2"/>
<gene>
    <name evidence="5" type="ORF">GR138_10605</name>
</gene>
<dbReference type="Proteomes" id="UP000435802">
    <property type="component" value="Unassembled WGS sequence"/>
</dbReference>
<keyword evidence="1" id="KW-0805">Transcription regulation</keyword>
<organism evidence="5 6">
    <name type="scientific">Shinella kummerowiae</name>
    <dbReference type="NCBI Taxonomy" id="417745"/>
    <lineage>
        <taxon>Bacteria</taxon>
        <taxon>Pseudomonadati</taxon>
        <taxon>Pseudomonadota</taxon>
        <taxon>Alphaproteobacteria</taxon>
        <taxon>Hyphomicrobiales</taxon>
        <taxon>Rhizobiaceae</taxon>
        <taxon>Shinella</taxon>
    </lineage>
</organism>
<dbReference type="GO" id="GO:0000976">
    <property type="term" value="F:transcription cis-regulatory region binding"/>
    <property type="evidence" value="ECO:0007669"/>
    <property type="project" value="TreeGrafter"/>
</dbReference>